<dbReference type="InterPro" id="IPR013833">
    <property type="entry name" value="Cyt_c_oxidase_su3_a-hlx"/>
</dbReference>
<gene>
    <name evidence="10" type="ORF">MM239_00890</name>
</gene>
<keyword evidence="3" id="KW-1003">Cell membrane</keyword>
<dbReference type="PANTHER" id="PTHR11403:SF2">
    <property type="entry name" value="CYTOCHROME BO(3) UBIQUINOL OXIDASE SUBUNIT 3"/>
    <property type="match status" value="1"/>
</dbReference>
<dbReference type="InterPro" id="IPR000298">
    <property type="entry name" value="Cyt_c_oxidase-like_su3"/>
</dbReference>
<evidence type="ECO:0000256" key="8">
    <source>
        <dbReference type="SAM" id="Phobius"/>
    </source>
</evidence>
<organism evidence="10 11">
    <name type="scientific">Belliella filtrata</name>
    <dbReference type="NCBI Taxonomy" id="2923435"/>
    <lineage>
        <taxon>Bacteria</taxon>
        <taxon>Pseudomonadati</taxon>
        <taxon>Bacteroidota</taxon>
        <taxon>Cytophagia</taxon>
        <taxon>Cytophagales</taxon>
        <taxon>Cyclobacteriaceae</taxon>
        <taxon>Belliella</taxon>
    </lineage>
</organism>
<reference evidence="10" key="1">
    <citation type="submission" date="2022-03" db="EMBL/GenBank/DDBJ databases">
        <title>De novo assembled genomes of Belliella spp. (Cyclobacteriaceae) strains.</title>
        <authorList>
            <person name="Szabo A."/>
            <person name="Korponai K."/>
            <person name="Felfoldi T."/>
        </authorList>
    </citation>
    <scope>NUCLEOTIDE SEQUENCE</scope>
    <source>
        <strain evidence="10">DSM 111904</strain>
    </source>
</reference>
<dbReference type="RefSeq" id="WP_241345874.1">
    <property type="nucleotide sequence ID" value="NZ_JAKZGP010000001.1"/>
</dbReference>
<dbReference type="Pfam" id="PF00510">
    <property type="entry name" value="COX3"/>
    <property type="match status" value="1"/>
</dbReference>
<evidence type="ECO:0000256" key="2">
    <source>
        <dbReference type="ARBA" id="ARBA00010581"/>
    </source>
</evidence>
<feature type="transmembrane region" description="Helical" evidence="8">
    <location>
        <begin position="131"/>
        <end position="152"/>
    </location>
</feature>
<dbReference type="Proteomes" id="UP001165489">
    <property type="component" value="Unassembled WGS sequence"/>
</dbReference>
<comment type="caution">
    <text evidence="10">The sequence shown here is derived from an EMBL/GenBank/DDBJ whole genome shotgun (WGS) entry which is preliminary data.</text>
</comment>
<accession>A0ABS9UW04</accession>
<dbReference type="SUPFAM" id="SSF81452">
    <property type="entry name" value="Cytochrome c oxidase subunit III-like"/>
    <property type="match status" value="1"/>
</dbReference>
<feature type="transmembrane region" description="Helical" evidence="8">
    <location>
        <begin position="59"/>
        <end position="80"/>
    </location>
</feature>
<feature type="transmembrane region" description="Helical" evidence="8">
    <location>
        <begin position="180"/>
        <end position="200"/>
    </location>
</feature>
<dbReference type="InterPro" id="IPR024791">
    <property type="entry name" value="Cyt_c/ubiquinol_Oxase_su3"/>
</dbReference>
<evidence type="ECO:0000256" key="5">
    <source>
        <dbReference type="ARBA" id="ARBA00022989"/>
    </source>
</evidence>
<name>A0ABS9UW04_9BACT</name>
<dbReference type="Gene3D" id="1.20.120.80">
    <property type="entry name" value="Cytochrome c oxidase, subunit III, four-helix bundle"/>
    <property type="match status" value="1"/>
</dbReference>
<evidence type="ECO:0000256" key="7">
    <source>
        <dbReference type="RuleBase" id="RU003376"/>
    </source>
</evidence>
<evidence type="ECO:0000259" key="9">
    <source>
        <dbReference type="PROSITE" id="PS50253"/>
    </source>
</evidence>
<sequence length="202" mass="23335">MKDNQQTWFQKLENLHPYQTMVYLGMIGSGLIFLFLTVAFLASGYGGFPSMGIKLPKSFVISTFVIMLSGYTVSNVSLYFREERLRKLKNNLFTTFLLGVIFTVLQFVGWLELKQMGVDFRGLPSGSFLYVLSGIHVFHLVGAMIFGLIMVLQYSRREKDQVGQLITLTNPFEKMRISLFATYWHFMDLIWLILFLVFVLSF</sequence>
<keyword evidence="6 8" id="KW-0472">Membrane</keyword>
<dbReference type="PANTHER" id="PTHR11403">
    <property type="entry name" value="CYTOCHROME C OXIDASE SUBUNIT III"/>
    <property type="match status" value="1"/>
</dbReference>
<comment type="subcellular location">
    <subcellularLocation>
        <location evidence="1 7">Cell membrane</location>
        <topology evidence="1 7">Multi-pass membrane protein</topology>
    </subcellularLocation>
</comment>
<evidence type="ECO:0000313" key="10">
    <source>
        <dbReference type="EMBL" id="MCH7407935.1"/>
    </source>
</evidence>
<proteinExistence type="inferred from homology"/>
<dbReference type="EMBL" id="JAKZGP010000001">
    <property type="protein sequence ID" value="MCH7407935.1"/>
    <property type="molecule type" value="Genomic_DNA"/>
</dbReference>
<keyword evidence="5 8" id="KW-1133">Transmembrane helix</keyword>
<keyword evidence="11" id="KW-1185">Reference proteome</keyword>
<protein>
    <submittedName>
        <fullName evidence="10">Cytochrome c oxidase subunit 3</fullName>
    </submittedName>
</protein>
<dbReference type="PROSITE" id="PS50253">
    <property type="entry name" value="COX3"/>
    <property type="match status" value="1"/>
</dbReference>
<evidence type="ECO:0000256" key="3">
    <source>
        <dbReference type="ARBA" id="ARBA00022475"/>
    </source>
</evidence>
<feature type="transmembrane region" description="Helical" evidence="8">
    <location>
        <begin position="21"/>
        <end position="47"/>
    </location>
</feature>
<evidence type="ECO:0000256" key="6">
    <source>
        <dbReference type="ARBA" id="ARBA00023136"/>
    </source>
</evidence>
<feature type="domain" description="Heme-copper oxidase subunit III family profile" evidence="9">
    <location>
        <begin position="1"/>
        <end position="202"/>
    </location>
</feature>
<keyword evidence="4 7" id="KW-0812">Transmembrane</keyword>
<evidence type="ECO:0000313" key="11">
    <source>
        <dbReference type="Proteomes" id="UP001165489"/>
    </source>
</evidence>
<comment type="similarity">
    <text evidence="2 7">Belongs to the cytochrome c oxidase subunit 3 family.</text>
</comment>
<evidence type="ECO:0000256" key="1">
    <source>
        <dbReference type="ARBA" id="ARBA00004651"/>
    </source>
</evidence>
<evidence type="ECO:0000256" key="4">
    <source>
        <dbReference type="ARBA" id="ARBA00022692"/>
    </source>
</evidence>
<dbReference type="InterPro" id="IPR035973">
    <property type="entry name" value="Cyt_c_oxidase_su3-like_sf"/>
</dbReference>
<feature type="transmembrane region" description="Helical" evidence="8">
    <location>
        <begin position="92"/>
        <end position="111"/>
    </location>
</feature>